<dbReference type="OrthoDB" id="9780932at2"/>
<accession>A0A5J5J5E8</accession>
<protein>
    <submittedName>
        <fullName evidence="4">Alpha/beta hydrolase</fullName>
    </submittedName>
</protein>
<dbReference type="EMBL" id="VYSA01000001">
    <property type="protein sequence ID" value="KAA9111270.1"/>
    <property type="molecule type" value="Genomic_DNA"/>
</dbReference>
<dbReference type="InterPro" id="IPR029058">
    <property type="entry name" value="AB_hydrolase_fold"/>
</dbReference>
<keyword evidence="5" id="KW-1185">Reference proteome</keyword>
<dbReference type="SUPFAM" id="SSF53474">
    <property type="entry name" value="alpha/beta-Hydrolases"/>
    <property type="match status" value="1"/>
</dbReference>
<gene>
    <name evidence="4" type="ORF">F6B43_06680</name>
</gene>
<name>A0A5J5J5E8_9MICO</name>
<dbReference type="Pfam" id="PF12695">
    <property type="entry name" value="Abhydrolase_5"/>
    <property type="match status" value="1"/>
</dbReference>
<feature type="region of interest" description="Disordered" evidence="1">
    <location>
        <begin position="1"/>
        <end position="66"/>
    </location>
</feature>
<sequence>MPRPSRPPSRAWSPSIRSSRRSSLSCARDRQNYSRDVTTPPPSDDSAPVTPVDEVPGGTDLAEAAPGDVAPVRKRRRGVRILWWTLGSIVVVLIAAVVGVLVWSQLGVMAAEPDPLASVRADPAITITDHPEGIVLAPAEGESTVGLVYIPGAKVDPWAYAAKMSGVVADDDITVVITKPWLNLAFFDLRPLSTFTSLAPGIDTWIVGGHSLGGVKACQLAPDADALVLFASYCANDLSRSGLPVLSIAGSEDGLSTPEKIADARHLLPADAQLIEIPGAGHASFGNYGPQPGDGDPTISDAEMTDVLTALVGGFATSVAP</sequence>
<evidence type="ECO:0000256" key="2">
    <source>
        <dbReference type="SAM" id="Phobius"/>
    </source>
</evidence>
<dbReference type="GO" id="GO:0016787">
    <property type="term" value="F:hydrolase activity"/>
    <property type="evidence" value="ECO:0007669"/>
    <property type="project" value="UniProtKB-KW"/>
</dbReference>
<comment type="caution">
    <text evidence="4">The sequence shown here is derived from an EMBL/GenBank/DDBJ whole genome shotgun (WGS) entry which is preliminary data.</text>
</comment>
<dbReference type="AlphaFoldDB" id="A0A5J5J5E8"/>
<dbReference type="Gene3D" id="3.40.50.1820">
    <property type="entry name" value="alpha/beta hydrolase"/>
    <property type="match status" value="1"/>
</dbReference>
<dbReference type="InterPro" id="IPR029059">
    <property type="entry name" value="AB_hydrolase_5"/>
</dbReference>
<feature type="domain" description="Alpha/beta hydrolase fold-5" evidence="3">
    <location>
        <begin position="147"/>
        <end position="304"/>
    </location>
</feature>
<keyword evidence="2" id="KW-1133">Transmembrane helix</keyword>
<keyword evidence="2" id="KW-0812">Transmembrane</keyword>
<evidence type="ECO:0000313" key="5">
    <source>
        <dbReference type="Proteomes" id="UP000325827"/>
    </source>
</evidence>
<dbReference type="Proteomes" id="UP000325827">
    <property type="component" value="Unassembled WGS sequence"/>
</dbReference>
<keyword evidence="2" id="KW-0472">Membrane</keyword>
<organism evidence="4 5">
    <name type="scientific">Microbacterium rhizomatis</name>
    <dbReference type="NCBI Taxonomy" id="1631477"/>
    <lineage>
        <taxon>Bacteria</taxon>
        <taxon>Bacillati</taxon>
        <taxon>Actinomycetota</taxon>
        <taxon>Actinomycetes</taxon>
        <taxon>Micrococcales</taxon>
        <taxon>Microbacteriaceae</taxon>
        <taxon>Microbacterium</taxon>
    </lineage>
</organism>
<reference evidence="5" key="1">
    <citation type="submission" date="2019-09" db="EMBL/GenBank/DDBJ databases">
        <title>Mumia zhuanghuii sp. nov. isolated from the intestinal contents of plateau pika (Ochotona curzoniae) in the Qinghai-Tibet plateau of China.</title>
        <authorList>
            <person name="Tian Z."/>
        </authorList>
    </citation>
    <scope>NUCLEOTIDE SEQUENCE [LARGE SCALE GENOMIC DNA]</scope>
    <source>
        <strain evidence="5">JCM 30598</strain>
    </source>
</reference>
<evidence type="ECO:0000256" key="1">
    <source>
        <dbReference type="SAM" id="MobiDB-lite"/>
    </source>
</evidence>
<feature type="transmembrane region" description="Helical" evidence="2">
    <location>
        <begin position="81"/>
        <end position="103"/>
    </location>
</feature>
<keyword evidence="4" id="KW-0378">Hydrolase</keyword>
<evidence type="ECO:0000259" key="3">
    <source>
        <dbReference type="Pfam" id="PF12695"/>
    </source>
</evidence>
<evidence type="ECO:0000313" key="4">
    <source>
        <dbReference type="EMBL" id="KAA9111270.1"/>
    </source>
</evidence>
<proteinExistence type="predicted"/>
<feature type="compositionally biased region" description="Low complexity" evidence="1">
    <location>
        <begin position="8"/>
        <end position="25"/>
    </location>
</feature>